<reference evidence="1" key="1">
    <citation type="journal article" date="2012" name="Nature">
        <title>The oyster genome reveals stress adaptation and complexity of shell formation.</title>
        <authorList>
            <person name="Zhang G."/>
            <person name="Fang X."/>
            <person name="Guo X."/>
            <person name="Li L."/>
            <person name="Luo R."/>
            <person name="Xu F."/>
            <person name="Yang P."/>
            <person name="Zhang L."/>
            <person name="Wang X."/>
            <person name="Qi H."/>
            <person name="Xiong Z."/>
            <person name="Que H."/>
            <person name="Xie Y."/>
            <person name="Holland P.W."/>
            <person name="Paps J."/>
            <person name="Zhu Y."/>
            <person name="Wu F."/>
            <person name="Chen Y."/>
            <person name="Wang J."/>
            <person name="Peng C."/>
            <person name="Meng J."/>
            <person name="Yang L."/>
            <person name="Liu J."/>
            <person name="Wen B."/>
            <person name="Zhang N."/>
            <person name="Huang Z."/>
            <person name="Zhu Q."/>
            <person name="Feng Y."/>
            <person name="Mount A."/>
            <person name="Hedgecock D."/>
            <person name="Xu Z."/>
            <person name="Liu Y."/>
            <person name="Domazet-Loso T."/>
            <person name="Du Y."/>
            <person name="Sun X."/>
            <person name="Zhang S."/>
            <person name="Liu B."/>
            <person name="Cheng P."/>
            <person name="Jiang X."/>
            <person name="Li J."/>
            <person name="Fan D."/>
            <person name="Wang W."/>
            <person name="Fu W."/>
            <person name="Wang T."/>
            <person name="Wang B."/>
            <person name="Zhang J."/>
            <person name="Peng Z."/>
            <person name="Li Y."/>
            <person name="Li N."/>
            <person name="Wang J."/>
            <person name="Chen M."/>
            <person name="He Y."/>
            <person name="Tan F."/>
            <person name="Song X."/>
            <person name="Zheng Q."/>
            <person name="Huang R."/>
            <person name="Yang H."/>
            <person name="Du X."/>
            <person name="Chen L."/>
            <person name="Yang M."/>
            <person name="Gaffney P.M."/>
            <person name="Wang S."/>
            <person name="Luo L."/>
            <person name="She Z."/>
            <person name="Ming Y."/>
            <person name="Huang W."/>
            <person name="Zhang S."/>
            <person name="Huang B."/>
            <person name="Zhang Y."/>
            <person name="Qu T."/>
            <person name="Ni P."/>
            <person name="Miao G."/>
            <person name="Wang J."/>
            <person name="Wang Q."/>
            <person name="Steinberg C.E."/>
            <person name="Wang H."/>
            <person name="Li N."/>
            <person name="Qian L."/>
            <person name="Zhang G."/>
            <person name="Li Y."/>
            <person name="Yang H."/>
            <person name="Liu X."/>
            <person name="Wang J."/>
            <person name="Yin Y."/>
            <person name="Wang J."/>
        </authorList>
    </citation>
    <scope>NUCLEOTIDE SEQUENCE [LARGE SCALE GENOMIC DNA]</scope>
    <source>
        <strain evidence="1">05x7-T-G4-1.051#20</strain>
    </source>
</reference>
<dbReference type="EMBL" id="JH817153">
    <property type="protein sequence ID" value="EKC37054.1"/>
    <property type="molecule type" value="Genomic_DNA"/>
</dbReference>
<protein>
    <submittedName>
        <fullName evidence="1">Uncharacterized protein</fullName>
    </submittedName>
</protein>
<dbReference type="HOGENOM" id="CLU_1020300_0_0_1"/>
<organism evidence="1">
    <name type="scientific">Magallana gigas</name>
    <name type="common">Pacific oyster</name>
    <name type="synonym">Crassostrea gigas</name>
    <dbReference type="NCBI Taxonomy" id="29159"/>
    <lineage>
        <taxon>Eukaryota</taxon>
        <taxon>Metazoa</taxon>
        <taxon>Spiralia</taxon>
        <taxon>Lophotrochozoa</taxon>
        <taxon>Mollusca</taxon>
        <taxon>Bivalvia</taxon>
        <taxon>Autobranchia</taxon>
        <taxon>Pteriomorphia</taxon>
        <taxon>Ostreida</taxon>
        <taxon>Ostreoidea</taxon>
        <taxon>Ostreidae</taxon>
        <taxon>Magallana</taxon>
    </lineage>
</organism>
<gene>
    <name evidence="1" type="ORF">CGI_10014370</name>
</gene>
<proteinExistence type="predicted"/>
<evidence type="ECO:0000313" key="1">
    <source>
        <dbReference type="EMBL" id="EKC37054.1"/>
    </source>
</evidence>
<sequence length="273" mass="30475">MSSTEIPPDGLLRANLSYGNNDEDEQLDLYTRLSELTSSGVNITKAFDTLGNHTVMSHFYTEFDEQILTCSILVCENLTAVLKFDKVQKHGISFFDVATGQNDFVKLESRGNAVVSLVYDTKDTNYSLTLTAWIKGGLSLDVSTASIDRTDETVTYNLTYALVDSLSYGTYELVMSLMQTTSDYNDTMTKTLILYYEEPITITKLTVLPAYVVDEPAFINLTFDGSNVITEWFLDECLLGYGSIGTLAMGPLKLNTNARYPKRTHLGKKEITR</sequence>
<name>K1R0X7_MAGGI</name>
<dbReference type="InParanoid" id="K1R0X7"/>
<accession>K1R0X7</accession>
<dbReference type="AlphaFoldDB" id="K1R0X7"/>